<keyword evidence="1" id="KW-0472">Membrane</keyword>
<proteinExistence type="predicted"/>
<keyword evidence="3" id="KW-1185">Reference proteome</keyword>
<feature type="transmembrane region" description="Helical" evidence="1">
    <location>
        <begin position="37"/>
        <end position="57"/>
    </location>
</feature>
<dbReference type="EMBL" id="QRAY01000016">
    <property type="protein sequence ID" value="RDS58969.1"/>
    <property type="molecule type" value="Genomic_DNA"/>
</dbReference>
<comment type="caution">
    <text evidence="2">The sequence shown here is derived from an EMBL/GenBank/DDBJ whole genome shotgun (WGS) entry which is preliminary data.</text>
</comment>
<dbReference type="Proteomes" id="UP000254492">
    <property type="component" value="Unassembled WGS sequence"/>
</dbReference>
<organism evidence="2 3">
    <name type="scientific">Weissella thailandensis</name>
    <dbReference type="NCBI Taxonomy" id="89061"/>
    <lineage>
        <taxon>Bacteria</taxon>
        <taxon>Bacillati</taxon>
        <taxon>Bacillota</taxon>
        <taxon>Bacilli</taxon>
        <taxon>Lactobacillales</taxon>
        <taxon>Lactobacillaceae</taxon>
        <taxon>Weissella</taxon>
    </lineage>
</organism>
<evidence type="ECO:0000313" key="3">
    <source>
        <dbReference type="Proteomes" id="UP000254492"/>
    </source>
</evidence>
<gene>
    <name evidence="2" type="ORF">DWV05_08140</name>
</gene>
<feature type="transmembrane region" description="Helical" evidence="1">
    <location>
        <begin position="12"/>
        <end position="31"/>
    </location>
</feature>
<name>A0ABX9I2N9_9LACO</name>
<reference evidence="2 3" key="1">
    <citation type="submission" date="2018-07" db="EMBL/GenBank/DDBJ databases">
        <title>Genome-based reclassification of Weissella jogaejeotgali as Weissella thailandensis.</title>
        <authorList>
            <person name="Chun J."/>
            <person name="Kim B.-Y."/>
            <person name="Kwak M.-J."/>
        </authorList>
    </citation>
    <scope>NUCLEOTIDE SEQUENCE [LARGE SCALE GENOMIC DNA]</scope>
    <source>
        <strain evidence="2 3">KCTC 3751</strain>
    </source>
</reference>
<keyword evidence="1" id="KW-0812">Transmembrane</keyword>
<accession>A0ABX9I2N9</accession>
<protein>
    <submittedName>
        <fullName evidence="2">Uncharacterized protein</fullName>
    </submittedName>
</protein>
<keyword evidence="1" id="KW-1133">Transmembrane helix</keyword>
<evidence type="ECO:0000313" key="2">
    <source>
        <dbReference type="EMBL" id="RDS58969.1"/>
    </source>
</evidence>
<sequence>MSKWVREFLRLDLETIIFGFSYYFFTNLIGYEQSITNAVSVSVIFWVLMLIVLDFMGKFKKND</sequence>
<evidence type="ECO:0000256" key="1">
    <source>
        <dbReference type="SAM" id="Phobius"/>
    </source>
</evidence>
<dbReference type="RefSeq" id="WP_115471461.1">
    <property type="nucleotide sequence ID" value="NZ_BJEC01000017.1"/>
</dbReference>